<proteinExistence type="predicted"/>
<gene>
    <name evidence="1" type="ORF">AFUS01_LOCUS15961</name>
</gene>
<organism evidence="1 2">
    <name type="scientific">Allacma fusca</name>
    <dbReference type="NCBI Taxonomy" id="39272"/>
    <lineage>
        <taxon>Eukaryota</taxon>
        <taxon>Metazoa</taxon>
        <taxon>Ecdysozoa</taxon>
        <taxon>Arthropoda</taxon>
        <taxon>Hexapoda</taxon>
        <taxon>Collembola</taxon>
        <taxon>Symphypleona</taxon>
        <taxon>Sminthuridae</taxon>
        <taxon>Allacma</taxon>
    </lineage>
</organism>
<protein>
    <submittedName>
        <fullName evidence="1">Uncharacterized protein</fullName>
    </submittedName>
</protein>
<name>A0A8J2P7F6_9HEXA</name>
<sequence>MNPSKKSQILIISCGTYIHSFQFLVGFCRTKNIGFRKITTESNSGKSTIHWIYSYILEDGSPSLIRQRPNFQLL</sequence>
<feature type="non-terminal residue" evidence="1">
    <location>
        <position position="1"/>
    </location>
</feature>
<evidence type="ECO:0000313" key="2">
    <source>
        <dbReference type="Proteomes" id="UP000708208"/>
    </source>
</evidence>
<keyword evidence="2" id="KW-1185">Reference proteome</keyword>
<comment type="caution">
    <text evidence="1">The sequence shown here is derived from an EMBL/GenBank/DDBJ whole genome shotgun (WGS) entry which is preliminary data.</text>
</comment>
<dbReference type="EMBL" id="CAJVCH010143735">
    <property type="protein sequence ID" value="CAG7727101.1"/>
    <property type="molecule type" value="Genomic_DNA"/>
</dbReference>
<dbReference type="Proteomes" id="UP000708208">
    <property type="component" value="Unassembled WGS sequence"/>
</dbReference>
<evidence type="ECO:0000313" key="1">
    <source>
        <dbReference type="EMBL" id="CAG7727101.1"/>
    </source>
</evidence>
<accession>A0A8J2P7F6</accession>
<dbReference type="AlphaFoldDB" id="A0A8J2P7F6"/>
<reference evidence="1" key="1">
    <citation type="submission" date="2021-06" db="EMBL/GenBank/DDBJ databases">
        <authorList>
            <person name="Hodson N. C."/>
            <person name="Mongue J. A."/>
            <person name="Jaron S. K."/>
        </authorList>
    </citation>
    <scope>NUCLEOTIDE SEQUENCE</scope>
</reference>